<dbReference type="InterPro" id="IPR042406">
    <property type="entry name" value="VKORC1/VKORC1L1"/>
</dbReference>
<gene>
    <name evidence="14" type="ORF">L9F63_024415</name>
</gene>
<dbReference type="Pfam" id="PF07884">
    <property type="entry name" value="VKOR"/>
    <property type="match status" value="1"/>
</dbReference>
<evidence type="ECO:0000256" key="4">
    <source>
        <dbReference type="ARBA" id="ARBA00022692"/>
    </source>
</evidence>
<dbReference type="GO" id="GO:0048038">
    <property type="term" value="F:quinone binding"/>
    <property type="evidence" value="ECO:0007669"/>
    <property type="project" value="UniProtKB-KW"/>
</dbReference>
<feature type="transmembrane region" description="Helical" evidence="12">
    <location>
        <begin position="107"/>
        <end position="125"/>
    </location>
</feature>
<keyword evidence="4 12" id="KW-0812">Transmembrane</keyword>
<evidence type="ECO:0000256" key="5">
    <source>
        <dbReference type="ARBA" id="ARBA00022719"/>
    </source>
</evidence>
<evidence type="ECO:0000256" key="9">
    <source>
        <dbReference type="ARBA" id="ARBA00023136"/>
    </source>
</evidence>
<dbReference type="CDD" id="cd12917">
    <property type="entry name" value="VKOR_euk"/>
    <property type="match status" value="1"/>
</dbReference>
<keyword evidence="9 12" id="KW-0472">Membrane</keyword>
<dbReference type="Proteomes" id="UP001233999">
    <property type="component" value="Unassembled WGS sequence"/>
</dbReference>
<evidence type="ECO:0000259" key="13">
    <source>
        <dbReference type="SMART" id="SM00756"/>
    </source>
</evidence>
<evidence type="ECO:0000256" key="1">
    <source>
        <dbReference type="ARBA" id="ARBA00004477"/>
    </source>
</evidence>
<dbReference type="InterPro" id="IPR012932">
    <property type="entry name" value="VKOR"/>
</dbReference>
<evidence type="ECO:0000256" key="10">
    <source>
        <dbReference type="ARBA" id="ARBA00023157"/>
    </source>
</evidence>
<evidence type="ECO:0000256" key="7">
    <source>
        <dbReference type="ARBA" id="ARBA00022989"/>
    </source>
</evidence>
<dbReference type="GO" id="GO:0042373">
    <property type="term" value="P:vitamin K metabolic process"/>
    <property type="evidence" value="ECO:0007669"/>
    <property type="project" value="InterPro"/>
</dbReference>
<feature type="domain" description="Vitamin K epoxide reductase" evidence="13">
    <location>
        <begin position="5"/>
        <end position="153"/>
    </location>
</feature>
<evidence type="ECO:0000256" key="11">
    <source>
        <dbReference type="ARBA" id="ARBA00023284"/>
    </source>
</evidence>
<proteinExistence type="inferred from homology"/>
<dbReference type="PANTHER" id="PTHR14519">
    <property type="entry name" value="VITAMIN K EPOXIDE REDUCTASE COMPLEX, SUBUNIT 1"/>
    <property type="match status" value="1"/>
</dbReference>
<evidence type="ECO:0000256" key="6">
    <source>
        <dbReference type="ARBA" id="ARBA00022824"/>
    </source>
</evidence>
<dbReference type="EC" id="1.17.4.4" evidence="3"/>
<name>A0AAD8E702_DIPPU</name>
<reference evidence="14" key="1">
    <citation type="journal article" date="2023" name="IScience">
        <title>Live-bearing cockroach genome reveals convergent evolutionary mechanisms linked to viviparity in insects and beyond.</title>
        <authorList>
            <person name="Fouks B."/>
            <person name="Harrison M.C."/>
            <person name="Mikhailova A.A."/>
            <person name="Marchal E."/>
            <person name="English S."/>
            <person name="Carruthers M."/>
            <person name="Jennings E.C."/>
            <person name="Chiamaka E.L."/>
            <person name="Frigard R.A."/>
            <person name="Pippel M."/>
            <person name="Attardo G.M."/>
            <person name="Benoit J.B."/>
            <person name="Bornberg-Bauer E."/>
            <person name="Tobe S.S."/>
        </authorList>
    </citation>
    <scope>NUCLEOTIDE SEQUENCE</scope>
    <source>
        <strain evidence="14">Stay&amp;Tobe</strain>
    </source>
</reference>
<comment type="similarity">
    <text evidence="2">Belongs to the VKOR family.</text>
</comment>
<evidence type="ECO:0000256" key="2">
    <source>
        <dbReference type="ARBA" id="ARBA00006214"/>
    </source>
</evidence>
<dbReference type="SMART" id="SM00756">
    <property type="entry name" value="VKc"/>
    <property type="match status" value="1"/>
</dbReference>
<dbReference type="PANTHER" id="PTHR14519:SF8">
    <property type="entry name" value="VITAMIN K EPOXIDE REDUCTASE COMPLEX SUBUNIT 1"/>
    <property type="match status" value="1"/>
</dbReference>
<dbReference type="InterPro" id="IPR038354">
    <property type="entry name" value="VKOR_sf"/>
</dbReference>
<accession>A0AAD8E702</accession>
<dbReference type="AlphaFoldDB" id="A0AAD8E702"/>
<dbReference type="GO" id="GO:0005789">
    <property type="term" value="C:endoplasmic reticulum membrane"/>
    <property type="evidence" value="ECO:0007669"/>
    <property type="project" value="UniProtKB-SubCell"/>
</dbReference>
<protein>
    <recommendedName>
        <fullName evidence="3">vitamin-K-epoxide reductase (warfarin-sensitive)</fullName>
        <ecNumber evidence="3">1.17.4.4</ecNumber>
    </recommendedName>
</protein>
<comment type="caution">
    <text evidence="14">The sequence shown here is derived from an EMBL/GenBank/DDBJ whole genome shotgun (WGS) entry which is preliminary data.</text>
</comment>
<reference evidence="14" key="2">
    <citation type="submission" date="2023-05" db="EMBL/GenBank/DDBJ databases">
        <authorList>
            <person name="Fouks B."/>
        </authorList>
    </citation>
    <scope>NUCLEOTIDE SEQUENCE</scope>
    <source>
        <strain evidence="14">Stay&amp;Tobe</strain>
        <tissue evidence="14">Testes</tissue>
    </source>
</reference>
<dbReference type="EMBL" id="JASPKZ010008395">
    <property type="protein sequence ID" value="KAJ9579478.1"/>
    <property type="molecule type" value="Genomic_DNA"/>
</dbReference>
<feature type="transmembrane region" description="Helical" evidence="12">
    <location>
        <begin position="131"/>
        <end position="149"/>
    </location>
</feature>
<evidence type="ECO:0000256" key="3">
    <source>
        <dbReference type="ARBA" id="ARBA00012278"/>
    </source>
</evidence>
<evidence type="ECO:0000256" key="8">
    <source>
        <dbReference type="ARBA" id="ARBA00023002"/>
    </source>
</evidence>
<evidence type="ECO:0000256" key="12">
    <source>
        <dbReference type="SAM" id="Phobius"/>
    </source>
</evidence>
<keyword evidence="11" id="KW-0676">Redox-active center</keyword>
<keyword evidence="10" id="KW-1015">Disulfide bond</keyword>
<sequence>MATSVSELNKGITVVCLIGLILSYYAYVVETNKEHDEKYEAMCDISEHMSCSKAFMSPYGKGFGLVRHIFGEHSILNQPNSLGGMLFYCIVIALNVVNTVQATKMMLGLAVISNFASVYLAYILYFVLYDFCVICVSTYIVNFVNLFLINVKLRRQSAVPDVDKKLS</sequence>
<evidence type="ECO:0000313" key="15">
    <source>
        <dbReference type="Proteomes" id="UP001233999"/>
    </source>
</evidence>
<keyword evidence="7 12" id="KW-1133">Transmembrane helix</keyword>
<keyword evidence="6" id="KW-0256">Endoplasmic reticulum</keyword>
<dbReference type="Gene3D" id="1.20.1440.130">
    <property type="entry name" value="VKOR domain"/>
    <property type="match status" value="1"/>
</dbReference>
<dbReference type="GO" id="GO:0047057">
    <property type="term" value="F:vitamin-K-epoxide reductase (warfarin-sensitive) activity"/>
    <property type="evidence" value="ECO:0007669"/>
    <property type="project" value="UniProtKB-EC"/>
</dbReference>
<comment type="subcellular location">
    <subcellularLocation>
        <location evidence="1">Endoplasmic reticulum membrane</location>
        <topology evidence="1">Multi-pass membrane protein</topology>
    </subcellularLocation>
</comment>
<keyword evidence="15" id="KW-1185">Reference proteome</keyword>
<feature type="transmembrane region" description="Helical" evidence="12">
    <location>
        <begin position="82"/>
        <end position="100"/>
    </location>
</feature>
<evidence type="ECO:0000313" key="14">
    <source>
        <dbReference type="EMBL" id="KAJ9579478.1"/>
    </source>
</evidence>
<keyword evidence="5" id="KW-0874">Quinone</keyword>
<organism evidence="14 15">
    <name type="scientific">Diploptera punctata</name>
    <name type="common">Pacific beetle cockroach</name>
    <dbReference type="NCBI Taxonomy" id="6984"/>
    <lineage>
        <taxon>Eukaryota</taxon>
        <taxon>Metazoa</taxon>
        <taxon>Ecdysozoa</taxon>
        <taxon>Arthropoda</taxon>
        <taxon>Hexapoda</taxon>
        <taxon>Insecta</taxon>
        <taxon>Pterygota</taxon>
        <taxon>Neoptera</taxon>
        <taxon>Polyneoptera</taxon>
        <taxon>Dictyoptera</taxon>
        <taxon>Blattodea</taxon>
        <taxon>Blaberoidea</taxon>
        <taxon>Blaberidae</taxon>
        <taxon>Diplopterinae</taxon>
        <taxon>Diploptera</taxon>
    </lineage>
</organism>
<feature type="transmembrane region" description="Helical" evidence="12">
    <location>
        <begin position="12"/>
        <end position="29"/>
    </location>
</feature>
<keyword evidence="8" id="KW-0560">Oxidoreductase</keyword>